<keyword evidence="4" id="KW-1185">Reference proteome</keyword>
<dbReference type="AlphaFoldDB" id="A0A0B2QBU0"/>
<evidence type="ECO:0000256" key="1">
    <source>
        <dbReference type="SAM" id="MobiDB-lite"/>
    </source>
</evidence>
<dbReference type="Proteomes" id="UP000289340">
    <property type="component" value="Chromosome 5"/>
</dbReference>
<evidence type="ECO:0000313" key="3">
    <source>
        <dbReference type="EMBL" id="RZC13331.1"/>
    </source>
</evidence>
<reference evidence="3 4" key="2">
    <citation type="submission" date="2018-09" db="EMBL/GenBank/DDBJ databases">
        <title>A high-quality reference genome of wild soybean provides a powerful tool to mine soybean genomes.</title>
        <authorList>
            <person name="Xie M."/>
            <person name="Chung C.Y.L."/>
            <person name="Li M.-W."/>
            <person name="Wong F.-L."/>
            <person name="Chan T.-F."/>
            <person name="Lam H.-M."/>
        </authorList>
    </citation>
    <scope>NUCLEOTIDE SEQUENCE [LARGE SCALE GENOMIC DNA]</scope>
    <source>
        <strain evidence="4">cv. W05</strain>
        <tissue evidence="3">Hypocotyl of etiolated seedlings</tissue>
    </source>
</reference>
<organism evidence="2">
    <name type="scientific">Glycine soja</name>
    <name type="common">Wild soybean</name>
    <dbReference type="NCBI Taxonomy" id="3848"/>
    <lineage>
        <taxon>Eukaryota</taxon>
        <taxon>Viridiplantae</taxon>
        <taxon>Streptophyta</taxon>
        <taxon>Embryophyta</taxon>
        <taxon>Tracheophyta</taxon>
        <taxon>Spermatophyta</taxon>
        <taxon>Magnoliopsida</taxon>
        <taxon>eudicotyledons</taxon>
        <taxon>Gunneridae</taxon>
        <taxon>Pentapetalae</taxon>
        <taxon>rosids</taxon>
        <taxon>fabids</taxon>
        <taxon>Fabales</taxon>
        <taxon>Fabaceae</taxon>
        <taxon>Papilionoideae</taxon>
        <taxon>50 kb inversion clade</taxon>
        <taxon>NPAAA clade</taxon>
        <taxon>indigoferoid/millettioid clade</taxon>
        <taxon>Phaseoleae</taxon>
        <taxon>Glycine</taxon>
        <taxon>Glycine subgen. Soja</taxon>
    </lineage>
</organism>
<gene>
    <name evidence="3" type="ORF">D0Y65_012823</name>
    <name evidence="2" type="ORF">glysoja_026987</name>
</gene>
<dbReference type="EMBL" id="QZWG01000005">
    <property type="protein sequence ID" value="RZC13331.1"/>
    <property type="molecule type" value="Genomic_DNA"/>
</dbReference>
<dbReference type="PANTHER" id="PTHR35485:SF4">
    <property type="entry name" value="EXPRESSED PROTEIN"/>
    <property type="match status" value="1"/>
</dbReference>
<evidence type="ECO:0000313" key="2">
    <source>
        <dbReference type="EMBL" id="KHN17444.1"/>
    </source>
</evidence>
<reference evidence="2" key="1">
    <citation type="submission" date="2014-07" db="EMBL/GenBank/DDBJ databases">
        <title>Identification of a novel salt tolerance gene in wild soybean by whole-genome sequencing.</title>
        <authorList>
            <person name="Lam H.-M."/>
            <person name="Qi X."/>
            <person name="Li M.-W."/>
            <person name="Liu X."/>
            <person name="Xie M."/>
            <person name="Ni M."/>
            <person name="Xu X."/>
        </authorList>
    </citation>
    <scope>NUCLEOTIDE SEQUENCE [LARGE SCALE GENOMIC DNA]</scope>
    <source>
        <tissue evidence="2">Root</tissue>
    </source>
</reference>
<dbReference type="Gramene" id="XM_028377603.1">
    <property type="protein sequence ID" value="XP_028233404.1"/>
    <property type="gene ID" value="LOC114413293"/>
</dbReference>
<evidence type="ECO:0000313" key="4">
    <source>
        <dbReference type="Proteomes" id="UP000289340"/>
    </source>
</evidence>
<dbReference type="EMBL" id="KN660270">
    <property type="protein sequence ID" value="KHN17444.1"/>
    <property type="molecule type" value="Genomic_DNA"/>
</dbReference>
<proteinExistence type="predicted"/>
<name>A0A0B2QBU0_GLYSO</name>
<sequence length="122" mass="13990">MEGLLPLVYKAIKKRKTRRQYQCLSSGAALSYNMNVAEFYPQTHDHGHGYNYMQEPSTSMQKVVDHDDDDTENIGYLRYNSVREFSNGFSSPHQQRTCAADSPDSKQLVRFRSQKLFSCLAG</sequence>
<feature type="region of interest" description="Disordered" evidence="1">
    <location>
        <begin position="48"/>
        <end position="67"/>
    </location>
</feature>
<accession>A0A0B2QBU0</accession>
<dbReference type="PANTHER" id="PTHR35485">
    <property type="entry name" value="OS01G0888900 PROTEIN"/>
    <property type="match status" value="1"/>
</dbReference>
<dbReference type="Proteomes" id="UP000053555">
    <property type="component" value="Unassembled WGS sequence"/>
</dbReference>
<protein>
    <submittedName>
        <fullName evidence="2">Uncharacterized protein</fullName>
    </submittedName>
</protein>